<evidence type="ECO:0000313" key="6">
    <source>
        <dbReference type="EMBL" id="ADB49906.1"/>
    </source>
</evidence>
<dbReference type="RefSeq" id="WP_012932957.1">
    <property type="nucleotide sequence ID" value="NC_013739.1"/>
</dbReference>
<dbReference type="SMART" id="SM00418">
    <property type="entry name" value="HTH_ARSR"/>
    <property type="match status" value="1"/>
</dbReference>
<name>D3EZ32_CONWI</name>
<dbReference type="STRING" id="469383.Cwoe_1478"/>
<dbReference type="KEGG" id="cwo:Cwoe_1478"/>
<reference evidence="7" key="2">
    <citation type="submission" date="2010-01" db="EMBL/GenBank/DDBJ databases">
        <title>The complete genome of Conexibacter woesei DSM 14684.</title>
        <authorList>
            <consortium name="US DOE Joint Genome Institute (JGI-PGF)"/>
            <person name="Lucas S."/>
            <person name="Copeland A."/>
            <person name="Lapidus A."/>
            <person name="Glavina del Rio T."/>
            <person name="Dalin E."/>
            <person name="Tice H."/>
            <person name="Bruce D."/>
            <person name="Goodwin L."/>
            <person name="Pitluck S."/>
            <person name="Kyrpides N."/>
            <person name="Mavromatis K."/>
            <person name="Ivanova N."/>
            <person name="Mikhailova N."/>
            <person name="Chertkov O."/>
            <person name="Brettin T."/>
            <person name="Detter J.C."/>
            <person name="Han C."/>
            <person name="Larimer F."/>
            <person name="Land M."/>
            <person name="Hauser L."/>
            <person name="Markowitz V."/>
            <person name="Cheng J.-F."/>
            <person name="Hugenholtz P."/>
            <person name="Woyke T."/>
            <person name="Wu D."/>
            <person name="Pukall R."/>
            <person name="Steenblock K."/>
            <person name="Schneider S."/>
            <person name="Klenk H.-P."/>
            <person name="Eisen J.A."/>
        </authorList>
    </citation>
    <scope>NUCLEOTIDE SEQUENCE [LARGE SCALE GENOMIC DNA]</scope>
    <source>
        <strain evidence="7">DSM 14684 / CIP 108061 / JCM 11494 / NBRC 100937 / ID131577</strain>
    </source>
</reference>
<dbReference type="EMBL" id="CP001854">
    <property type="protein sequence ID" value="ADB49906.1"/>
    <property type="molecule type" value="Genomic_DNA"/>
</dbReference>
<keyword evidence="2" id="KW-0238">DNA-binding</keyword>
<dbReference type="GO" id="GO:0003677">
    <property type="term" value="F:DNA binding"/>
    <property type="evidence" value="ECO:0007669"/>
    <property type="project" value="UniProtKB-KW"/>
</dbReference>
<protein>
    <submittedName>
        <fullName evidence="6">Transcriptional regulator, ArsR family</fullName>
    </submittedName>
</protein>
<evidence type="ECO:0000256" key="3">
    <source>
        <dbReference type="ARBA" id="ARBA00023163"/>
    </source>
</evidence>
<dbReference type="InterPro" id="IPR036388">
    <property type="entry name" value="WH-like_DNA-bd_sf"/>
</dbReference>
<dbReference type="eggNOG" id="COG0640">
    <property type="taxonomic scope" value="Bacteria"/>
</dbReference>
<dbReference type="HOGENOM" id="CLU_097806_0_0_11"/>
<feature type="region of interest" description="Disordered" evidence="4">
    <location>
        <begin position="107"/>
        <end position="132"/>
    </location>
</feature>
<accession>D3EZ32</accession>
<reference evidence="6 7" key="1">
    <citation type="journal article" date="2010" name="Stand. Genomic Sci.">
        <title>Complete genome sequence of Conexibacter woesei type strain (ID131577).</title>
        <authorList>
            <person name="Pukall R."/>
            <person name="Lapidus A."/>
            <person name="Glavina Del Rio T."/>
            <person name="Copeland A."/>
            <person name="Tice H."/>
            <person name="Cheng J.-F."/>
            <person name="Lucas S."/>
            <person name="Chen F."/>
            <person name="Nolan M."/>
            <person name="Bruce D."/>
            <person name="Goodwin L."/>
            <person name="Pitluck S."/>
            <person name="Mavromatis K."/>
            <person name="Ivanova N."/>
            <person name="Ovchinnikova G."/>
            <person name="Pati A."/>
            <person name="Chen A."/>
            <person name="Palaniappan K."/>
            <person name="Land M."/>
            <person name="Hauser L."/>
            <person name="Chang Y.-J."/>
            <person name="Jeffries C.D."/>
            <person name="Chain P."/>
            <person name="Meincke L."/>
            <person name="Sims D."/>
            <person name="Brettin T."/>
            <person name="Detter J.C."/>
            <person name="Rohde M."/>
            <person name="Goeker M."/>
            <person name="Bristow J."/>
            <person name="Eisen J.A."/>
            <person name="Markowitz V."/>
            <person name="Kyrpides N.C."/>
            <person name="Klenk H.-P."/>
            <person name="Hugenholtz P."/>
        </authorList>
    </citation>
    <scope>NUCLEOTIDE SEQUENCE [LARGE SCALE GENOMIC DNA]</scope>
    <source>
        <strain evidence="7">DSM 14684 / CIP 108061 / JCM 11494 / NBRC 100937 / ID131577</strain>
    </source>
</reference>
<evidence type="ECO:0000256" key="2">
    <source>
        <dbReference type="ARBA" id="ARBA00023125"/>
    </source>
</evidence>
<feature type="domain" description="HTH arsR-type" evidence="5">
    <location>
        <begin position="1"/>
        <end position="108"/>
    </location>
</feature>
<dbReference type="OrthoDB" id="9806976at2"/>
<dbReference type="PANTHER" id="PTHR33154:SF33">
    <property type="entry name" value="TRANSCRIPTIONAL REPRESSOR SDPR"/>
    <property type="match status" value="1"/>
</dbReference>
<dbReference type="PROSITE" id="PS50987">
    <property type="entry name" value="HTH_ARSR_2"/>
    <property type="match status" value="1"/>
</dbReference>
<dbReference type="NCBIfam" id="NF033788">
    <property type="entry name" value="HTH_metalloreg"/>
    <property type="match status" value="1"/>
</dbReference>
<keyword evidence="7" id="KW-1185">Reference proteome</keyword>
<dbReference type="GO" id="GO:0003700">
    <property type="term" value="F:DNA-binding transcription factor activity"/>
    <property type="evidence" value="ECO:0007669"/>
    <property type="project" value="InterPro"/>
</dbReference>
<dbReference type="InterPro" id="IPR001845">
    <property type="entry name" value="HTH_ArsR_DNA-bd_dom"/>
</dbReference>
<organism evidence="6 7">
    <name type="scientific">Conexibacter woesei (strain DSM 14684 / CCUG 47730 / CIP 108061 / JCM 11494 / NBRC 100937 / ID131577)</name>
    <dbReference type="NCBI Taxonomy" id="469383"/>
    <lineage>
        <taxon>Bacteria</taxon>
        <taxon>Bacillati</taxon>
        <taxon>Actinomycetota</taxon>
        <taxon>Thermoleophilia</taxon>
        <taxon>Solirubrobacterales</taxon>
        <taxon>Conexibacteraceae</taxon>
        <taxon>Conexibacter</taxon>
    </lineage>
</organism>
<dbReference type="Gene3D" id="1.10.10.10">
    <property type="entry name" value="Winged helix-like DNA-binding domain superfamily/Winged helix DNA-binding domain"/>
    <property type="match status" value="1"/>
</dbReference>
<dbReference type="InterPro" id="IPR051081">
    <property type="entry name" value="HTH_MetalResp_TranReg"/>
</dbReference>
<dbReference type="PRINTS" id="PR00778">
    <property type="entry name" value="HTHARSR"/>
</dbReference>
<dbReference type="InterPro" id="IPR011991">
    <property type="entry name" value="ArsR-like_HTH"/>
</dbReference>
<dbReference type="InterPro" id="IPR036390">
    <property type="entry name" value="WH_DNA-bd_sf"/>
</dbReference>
<proteinExistence type="predicted"/>
<dbReference type="PANTHER" id="PTHR33154">
    <property type="entry name" value="TRANSCRIPTIONAL REGULATOR, ARSR FAMILY"/>
    <property type="match status" value="1"/>
</dbReference>
<evidence type="ECO:0000256" key="1">
    <source>
        <dbReference type="ARBA" id="ARBA00023015"/>
    </source>
</evidence>
<evidence type="ECO:0000259" key="5">
    <source>
        <dbReference type="PROSITE" id="PS50987"/>
    </source>
</evidence>
<dbReference type="CDD" id="cd00090">
    <property type="entry name" value="HTH_ARSR"/>
    <property type="match status" value="1"/>
</dbReference>
<sequence>MHAFDVLGDPVRRRILELLVDGELTSGAVCAVIQGEFGISQPAVSQHLRVLREHGFATVRPDGARRLYAVSAEPLRDVDAWLDRFRAFWTPHLDALATELARGRRERRLDGERRLAEARAEDQSRPDERSAT</sequence>
<evidence type="ECO:0000256" key="4">
    <source>
        <dbReference type="SAM" id="MobiDB-lite"/>
    </source>
</evidence>
<dbReference type="AlphaFoldDB" id="D3EZ32"/>
<dbReference type="Pfam" id="PF12840">
    <property type="entry name" value="HTH_20"/>
    <property type="match status" value="1"/>
</dbReference>
<dbReference type="Proteomes" id="UP000008229">
    <property type="component" value="Chromosome"/>
</dbReference>
<keyword evidence="3" id="KW-0804">Transcription</keyword>
<evidence type="ECO:0000313" key="7">
    <source>
        <dbReference type="Proteomes" id="UP000008229"/>
    </source>
</evidence>
<dbReference type="SUPFAM" id="SSF46785">
    <property type="entry name" value="Winged helix' DNA-binding domain"/>
    <property type="match status" value="1"/>
</dbReference>
<gene>
    <name evidence="6" type="ordered locus">Cwoe_1478</name>
</gene>
<keyword evidence="1" id="KW-0805">Transcription regulation</keyword>